<dbReference type="Pfam" id="PF00989">
    <property type="entry name" value="PAS"/>
    <property type="match status" value="1"/>
</dbReference>
<dbReference type="InterPro" id="IPR000014">
    <property type="entry name" value="PAS"/>
</dbReference>
<dbReference type="SMART" id="SM00091">
    <property type="entry name" value="PAS"/>
    <property type="match status" value="1"/>
</dbReference>
<dbReference type="InterPro" id="IPR058031">
    <property type="entry name" value="AAA_lid_NorR"/>
</dbReference>
<dbReference type="SUPFAM" id="SSF55785">
    <property type="entry name" value="PYP-like sensor domain (PAS domain)"/>
    <property type="match status" value="1"/>
</dbReference>
<dbReference type="FunFam" id="3.40.50.300:FF:000006">
    <property type="entry name" value="DNA-binding transcriptional regulator NtrC"/>
    <property type="match status" value="1"/>
</dbReference>
<dbReference type="SUPFAM" id="SSF52540">
    <property type="entry name" value="P-loop containing nucleoside triphosphate hydrolases"/>
    <property type="match status" value="1"/>
</dbReference>
<organism evidence="8">
    <name type="scientific">Desulfobacca acetoxidans</name>
    <dbReference type="NCBI Taxonomy" id="60893"/>
    <lineage>
        <taxon>Bacteria</taxon>
        <taxon>Pseudomonadati</taxon>
        <taxon>Thermodesulfobacteriota</taxon>
        <taxon>Desulfobaccia</taxon>
        <taxon>Desulfobaccales</taxon>
        <taxon>Desulfobaccaceae</taxon>
        <taxon>Desulfobacca</taxon>
    </lineage>
</organism>
<dbReference type="CDD" id="cd00130">
    <property type="entry name" value="PAS"/>
    <property type="match status" value="1"/>
</dbReference>
<dbReference type="Pfam" id="PF25601">
    <property type="entry name" value="AAA_lid_14"/>
    <property type="match status" value="1"/>
</dbReference>
<dbReference type="InterPro" id="IPR025943">
    <property type="entry name" value="Sigma_54_int_dom_ATP-bd_2"/>
</dbReference>
<evidence type="ECO:0000256" key="1">
    <source>
        <dbReference type="ARBA" id="ARBA00022741"/>
    </source>
</evidence>
<dbReference type="GO" id="GO:0005524">
    <property type="term" value="F:ATP binding"/>
    <property type="evidence" value="ECO:0007669"/>
    <property type="project" value="UniProtKB-KW"/>
</dbReference>
<dbReference type="Gene3D" id="3.30.450.20">
    <property type="entry name" value="PAS domain"/>
    <property type="match status" value="1"/>
</dbReference>
<dbReference type="EMBL" id="DTGR01000130">
    <property type="protein sequence ID" value="HHS29597.1"/>
    <property type="molecule type" value="Genomic_DNA"/>
</dbReference>
<dbReference type="InterPro" id="IPR035965">
    <property type="entry name" value="PAS-like_dom_sf"/>
</dbReference>
<dbReference type="PROSITE" id="PS00688">
    <property type="entry name" value="SIGMA54_INTERACT_3"/>
    <property type="match status" value="1"/>
</dbReference>
<dbReference type="Gene3D" id="3.40.50.300">
    <property type="entry name" value="P-loop containing nucleotide triphosphate hydrolases"/>
    <property type="match status" value="1"/>
</dbReference>
<dbReference type="PRINTS" id="PR01590">
    <property type="entry name" value="HTHFIS"/>
</dbReference>
<keyword evidence="2" id="KW-0067">ATP-binding</keyword>
<feature type="domain" description="Sigma-54 factor interaction" evidence="6">
    <location>
        <begin position="148"/>
        <end position="375"/>
    </location>
</feature>
<dbReference type="InterPro" id="IPR025944">
    <property type="entry name" value="Sigma_54_int_dom_CS"/>
</dbReference>
<protein>
    <submittedName>
        <fullName evidence="8">PAS domain S-box protein</fullName>
    </submittedName>
</protein>
<keyword evidence="3" id="KW-0805">Transcription regulation</keyword>
<dbReference type="SMART" id="SM00382">
    <property type="entry name" value="AAA"/>
    <property type="match status" value="1"/>
</dbReference>
<evidence type="ECO:0000313" key="8">
    <source>
        <dbReference type="EMBL" id="HHS29597.1"/>
    </source>
</evidence>
<dbReference type="PROSITE" id="PS00675">
    <property type="entry name" value="SIGMA54_INTERACT_1"/>
    <property type="match status" value="1"/>
</dbReference>
<dbReference type="InterPro" id="IPR002197">
    <property type="entry name" value="HTH_Fis"/>
</dbReference>
<sequence length="463" mass="50905">MFQGESGKLLHKIMETLTEGLVIVDSKGIIQSVNAAMVEITGYSQEELIGQKCGLIRCDTCFSDQQTPSVKQCELFRKGVIAPSKCVLVKRDGTLKHVVKQGTLLLDDAGQVVGGVETFMDITGLVAQERLIARLRRELSGEDGFQRIIGKSAVMLQLFSLISSASQTEAPVLIFGESGTGKEMVAKAIHGLSHRRQGPFIRVNCKALPEALLEMELFGQTSHTVGGQAGHAGSIEAAQEGTLFLDEVADLTPHLQARLVRLLCEGVIDREGQKPLTLNVRVIAATGQDLEQMAAAGHFREDLFYRLNVIPLHLPPLRERREDIPLLAEVFIERARLKTRKPIVGLSKEAMELLMEYPWPGNVRELINAVEYAFLLCPEGDILPEHFPVHLSRSTAARPRRAARAQAVSRAGNKAALLRALKEAGGKMSEAARILGVSRVTLWKWLKHHNIKKDEAFGSRRSG</sequence>
<evidence type="ECO:0000259" key="6">
    <source>
        <dbReference type="PROSITE" id="PS50045"/>
    </source>
</evidence>
<dbReference type="InterPro" id="IPR027417">
    <property type="entry name" value="P-loop_NTPase"/>
</dbReference>
<evidence type="ECO:0000256" key="2">
    <source>
        <dbReference type="ARBA" id="ARBA00022840"/>
    </source>
</evidence>
<dbReference type="InterPro" id="IPR013767">
    <property type="entry name" value="PAS_fold"/>
</dbReference>
<accession>A0A7V6A3J8</accession>
<dbReference type="GO" id="GO:0043565">
    <property type="term" value="F:sequence-specific DNA binding"/>
    <property type="evidence" value="ECO:0007669"/>
    <property type="project" value="InterPro"/>
</dbReference>
<name>A0A7V6A3J8_9BACT</name>
<dbReference type="NCBIfam" id="TIGR00229">
    <property type="entry name" value="sensory_box"/>
    <property type="match status" value="1"/>
</dbReference>
<dbReference type="Pfam" id="PF02954">
    <property type="entry name" value="HTH_8"/>
    <property type="match status" value="1"/>
</dbReference>
<dbReference type="Gene3D" id="1.10.10.60">
    <property type="entry name" value="Homeodomain-like"/>
    <property type="match status" value="1"/>
</dbReference>
<proteinExistence type="predicted"/>
<feature type="domain" description="PAS" evidence="7">
    <location>
        <begin position="6"/>
        <end position="51"/>
    </location>
</feature>
<evidence type="ECO:0000256" key="4">
    <source>
        <dbReference type="ARBA" id="ARBA00023125"/>
    </source>
</evidence>
<dbReference type="GO" id="GO:0006355">
    <property type="term" value="P:regulation of DNA-templated transcription"/>
    <property type="evidence" value="ECO:0007669"/>
    <property type="project" value="InterPro"/>
</dbReference>
<dbReference type="PANTHER" id="PTHR32071">
    <property type="entry name" value="TRANSCRIPTIONAL REGULATORY PROTEIN"/>
    <property type="match status" value="1"/>
</dbReference>
<keyword evidence="4" id="KW-0238">DNA-binding</keyword>
<dbReference type="InterPro" id="IPR002078">
    <property type="entry name" value="Sigma_54_int"/>
</dbReference>
<evidence type="ECO:0000256" key="3">
    <source>
        <dbReference type="ARBA" id="ARBA00023015"/>
    </source>
</evidence>
<dbReference type="InterPro" id="IPR003593">
    <property type="entry name" value="AAA+_ATPase"/>
</dbReference>
<dbReference type="PANTHER" id="PTHR32071:SF57">
    <property type="entry name" value="C4-DICARBOXYLATE TRANSPORT TRANSCRIPTIONAL REGULATORY PROTEIN DCTD"/>
    <property type="match status" value="1"/>
</dbReference>
<dbReference type="PROSITE" id="PS50045">
    <property type="entry name" value="SIGMA54_INTERACT_4"/>
    <property type="match status" value="1"/>
</dbReference>
<evidence type="ECO:0000256" key="5">
    <source>
        <dbReference type="ARBA" id="ARBA00023163"/>
    </source>
</evidence>
<keyword evidence="5" id="KW-0804">Transcription</keyword>
<reference evidence="8" key="1">
    <citation type="journal article" date="2020" name="mSystems">
        <title>Genome- and Community-Level Interaction Insights into Carbon Utilization and Element Cycling Functions of Hydrothermarchaeota in Hydrothermal Sediment.</title>
        <authorList>
            <person name="Zhou Z."/>
            <person name="Liu Y."/>
            <person name="Xu W."/>
            <person name="Pan J."/>
            <person name="Luo Z.H."/>
            <person name="Li M."/>
        </authorList>
    </citation>
    <scope>NUCLEOTIDE SEQUENCE [LARGE SCALE GENOMIC DNA]</scope>
    <source>
        <strain evidence="8">SpSt-767</strain>
    </source>
</reference>
<dbReference type="PROSITE" id="PS50112">
    <property type="entry name" value="PAS"/>
    <property type="match status" value="1"/>
</dbReference>
<keyword evidence="1" id="KW-0547">Nucleotide-binding</keyword>
<dbReference type="AlphaFoldDB" id="A0A7V6A3J8"/>
<gene>
    <name evidence="8" type="ORF">ENV52_07850</name>
</gene>
<comment type="caution">
    <text evidence="8">The sequence shown here is derived from an EMBL/GenBank/DDBJ whole genome shotgun (WGS) entry which is preliminary data.</text>
</comment>
<dbReference type="InterPro" id="IPR009057">
    <property type="entry name" value="Homeodomain-like_sf"/>
</dbReference>
<dbReference type="Gene3D" id="1.10.8.60">
    <property type="match status" value="1"/>
</dbReference>
<dbReference type="InterPro" id="IPR025662">
    <property type="entry name" value="Sigma_54_int_dom_ATP-bd_1"/>
</dbReference>
<dbReference type="PROSITE" id="PS00676">
    <property type="entry name" value="SIGMA54_INTERACT_2"/>
    <property type="match status" value="1"/>
</dbReference>
<dbReference type="SUPFAM" id="SSF46689">
    <property type="entry name" value="Homeodomain-like"/>
    <property type="match status" value="1"/>
</dbReference>
<dbReference type="Pfam" id="PF00158">
    <property type="entry name" value="Sigma54_activat"/>
    <property type="match status" value="1"/>
</dbReference>
<dbReference type="CDD" id="cd00009">
    <property type="entry name" value="AAA"/>
    <property type="match status" value="1"/>
</dbReference>
<evidence type="ECO:0000259" key="7">
    <source>
        <dbReference type="PROSITE" id="PS50112"/>
    </source>
</evidence>